<keyword evidence="3" id="KW-0413">Isomerase</keyword>
<dbReference type="InterPro" id="IPR050312">
    <property type="entry name" value="IolE/XylAMocC-like"/>
</dbReference>
<feature type="region of interest" description="Disordered" evidence="1">
    <location>
        <begin position="244"/>
        <end position="263"/>
    </location>
</feature>
<evidence type="ECO:0000259" key="2">
    <source>
        <dbReference type="Pfam" id="PF01261"/>
    </source>
</evidence>
<comment type="caution">
    <text evidence="3">The sequence shown here is derived from an EMBL/GenBank/DDBJ whole genome shotgun (WGS) entry which is preliminary data.</text>
</comment>
<dbReference type="Gene3D" id="3.20.20.150">
    <property type="entry name" value="Divalent-metal-dependent TIM barrel enzymes"/>
    <property type="match status" value="1"/>
</dbReference>
<evidence type="ECO:0000313" key="3">
    <source>
        <dbReference type="EMBL" id="KAK3353963.1"/>
    </source>
</evidence>
<dbReference type="Proteomes" id="UP001275084">
    <property type="component" value="Unassembled WGS sequence"/>
</dbReference>
<dbReference type="InterPro" id="IPR036237">
    <property type="entry name" value="Xyl_isomerase-like_sf"/>
</dbReference>
<evidence type="ECO:0000256" key="1">
    <source>
        <dbReference type="SAM" id="MobiDB-lite"/>
    </source>
</evidence>
<dbReference type="GO" id="GO:0016853">
    <property type="term" value="F:isomerase activity"/>
    <property type="evidence" value="ECO:0007669"/>
    <property type="project" value="UniProtKB-KW"/>
</dbReference>
<evidence type="ECO:0000313" key="4">
    <source>
        <dbReference type="Proteomes" id="UP001275084"/>
    </source>
</evidence>
<dbReference type="EMBL" id="JAUIQD010000004">
    <property type="protein sequence ID" value="KAK3353963.1"/>
    <property type="molecule type" value="Genomic_DNA"/>
</dbReference>
<protein>
    <submittedName>
        <fullName evidence="3">Xylose isomerase-like protein</fullName>
    </submittedName>
</protein>
<dbReference type="InterPro" id="IPR013022">
    <property type="entry name" value="Xyl_isomerase-like_TIM-brl"/>
</dbReference>
<sequence>MGIRDPYSHSVIPICFATCSIEPKSATTTLPEKLKAIHSAGFDAVELAMSDLLAYGKALNGQEPDVSDYDAIVEVAKHVKPVAEEIGIAILMLRPLARFEGWKVGYQDNERQDAFARAGGWLRVMEALGTDMLQVGASDAEDISDSVDVMAADLAKLAEMCAEKGFRVEIVKKANQPNLSLTLDTFQIAGGEFGDPTTRSGLIEDISRPELQARWTASLRELSSTVPPEKIFVLQLSDAYKMNPPIEDLQDGQEQRPRSKWSQNYRPLPLDGGYLPVHDVLRAVLDTGFRGWMAVEVHDSLEELEGSDMETFAKTAKELLEKLLLFSW</sequence>
<accession>A0AAJ0MEZ7</accession>
<dbReference type="Pfam" id="PF01261">
    <property type="entry name" value="AP_endonuc_2"/>
    <property type="match status" value="1"/>
</dbReference>
<gene>
    <name evidence="3" type="ORF">B0T25DRAFT_608539</name>
</gene>
<dbReference type="AlphaFoldDB" id="A0AAJ0MEZ7"/>
<organism evidence="3 4">
    <name type="scientific">Lasiosphaeria hispida</name>
    <dbReference type="NCBI Taxonomy" id="260671"/>
    <lineage>
        <taxon>Eukaryota</taxon>
        <taxon>Fungi</taxon>
        <taxon>Dikarya</taxon>
        <taxon>Ascomycota</taxon>
        <taxon>Pezizomycotina</taxon>
        <taxon>Sordariomycetes</taxon>
        <taxon>Sordariomycetidae</taxon>
        <taxon>Sordariales</taxon>
        <taxon>Lasiosphaeriaceae</taxon>
        <taxon>Lasiosphaeria</taxon>
    </lineage>
</organism>
<name>A0AAJ0MEZ7_9PEZI</name>
<proteinExistence type="predicted"/>
<reference evidence="3" key="1">
    <citation type="journal article" date="2023" name="Mol. Phylogenet. Evol.">
        <title>Genome-scale phylogeny and comparative genomics of the fungal order Sordariales.</title>
        <authorList>
            <person name="Hensen N."/>
            <person name="Bonometti L."/>
            <person name="Westerberg I."/>
            <person name="Brannstrom I.O."/>
            <person name="Guillou S."/>
            <person name="Cros-Aarteil S."/>
            <person name="Calhoun S."/>
            <person name="Haridas S."/>
            <person name="Kuo A."/>
            <person name="Mondo S."/>
            <person name="Pangilinan J."/>
            <person name="Riley R."/>
            <person name="LaButti K."/>
            <person name="Andreopoulos B."/>
            <person name="Lipzen A."/>
            <person name="Chen C."/>
            <person name="Yan M."/>
            <person name="Daum C."/>
            <person name="Ng V."/>
            <person name="Clum A."/>
            <person name="Steindorff A."/>
            <person name="Ohm R.A."/>
            <person name="Martin F."/>
            <person name="Silar P."/>
            <person name="Natvig D.O."/>
            <person name="Lalanne C."/>
            <person name="Gautier V."/>
            <person name="Ament-Velasquez S.L."/>
            <person name="Kruys A."/>
            <person name="Hutchinson M.I."/>
            <person name="Powell A.J."/>
            <person name="Barry K."/>
            <person name="Miller A.N."/>
            <person name="Grigoriev I.V."/>
            <person name="Debuchy R."/>
            <person name="Gladieux P."/>
            <person name="Hiltunen Thoren M."/>
            <person name="Johannesson H."/>
        </authorList>
    </citation>
    <scope>NUCLEOTIDE SEQUENCE</scope>
    <source>
        <strain evidence="3">CBS 955.72</strain>
    </source>
</reference>
<reference evidence="3" key="2">
    <citation type="submission" date="2023-06" db="EMBL/GenBank/DDBJ databases">
        <authorList>
            <consortium name="Lawrence Berkeley National Laboratory"/>
            <person name="Haridas S."/>
            <person name="Hensen N."/>
            <person name="Bonometti L."/>
            <person name="Westerberg I."/>
            <person name="Brannstrom I.O."/>
            <person name="Guillou S."/>
            <person name="Cros-Aarteil S."/>
            <person name="Calhoun S."/>
            <person name="Kuo A."/>
            <person name="Mondo S."/>
            <person name="Pangilinan J."/>
            <person name="Riley R."/>
            <person name="Labutti K."/>
            <person name="Andreopoulos B."/>
            <person name="Lipzen A."/>
            <person name="Chen C."/>
            <person name="Yanf M."/>
            <person name="Daum C."/>
            <person name="Ng V."/>
            <person name="Clum A."/>
            <person name="Steindorff A."/>
            <person name="Ohm R."/>
            <person name="Martin F."/>
            <person name="Silar P."/>
            <person name="Natvig D."/>
            <person name="Lalanne C."/>
            <person name="Gautier V."/>
            <person name="Ament-Velasquez S.L."/>
            <person name="Kruys A."/>
            <person name="Hutchinson M.I."/>
            <person name="Powell A.J."/>
            <person name="Barry K."/>
            <person name="Miller A.N."/>
            <person name="Grigoriev I.V."/>
            <person name="Debuchy R."/>
            <person name="Gladieux P."/>
            <person name="Thoren M.H."/>
            <person name="Johannesson H."/>
        </authorList>
    </citation>
    <scope>NUCLEOTIDE SEQUENCE</scope>
    <source>
        <strain evidence="3">CBS 955.72</strain>
    </source>
</reference>
<keyword evidence="4" id="KW-1185">Reference proteome</keyword>
<dbReference type="SUPFAM" id="SSF51658">
    <property type="entry name" value="Xylose isomerase-like"/>
    <property type="match status" value="1"/>
</dbReference>
<dbReference type="PANTHER" id="PTHR12110">
    <property type="entry name" value="HYDROXYPYRUVATE ISOMERASE"/>
    <property type="match status" value="1"/>
</dbReference>
<feature type="domain" description="Xylose isomerase-like TIM barrel" evidence="2">
    <location>
        <begin position="35"/>
        <end position="168"/>
    </location>
</feature>
<dbReference type="PANTHER" id="PTHR12110:SF56">
    <property type="entry name" value="DEHYDRATASE, PUTATIVE (AFU_ORTHOLOGUE AFUA_6G08740)-RELATED"/>
    <property type="match status" value="1"/>
</dbReference>